<feature type="domain" description="DNA-directed RNA polymerase I subunit RPA2" evidence="16">
    <location>
        <begin position="507"/>
        <end position="568"/>
    </location>
</feature>
<dbReference type="GO" id="GO:0003899">
    <property type="term" value="F:DNA-directed RNA polymerase activity"/>
    <property type="evidence" value="ECO:0007669"/>
    <property type="project" value="UniProtKB-EC"/>
</dbReference>
<evidence type="ECO:0000256" key="3">
    <source>
        <dbReference type="ARBA" id="ARBA00011251"/>
    </source>
</evidence>
<dbReference type="Gene3D" id="3.90.1100.10">
    <property type="match status" value="2"/>
</dbReference>
<dbReference type="GO" id="GO:0003677">
    <property type="term" value="F:DNA binding"/>
    <property type="evidence" value="ECO:0007669"/>
    <property type="project" value="InterPro"/>
</dbReference>
<dbReference type="OrthoDB" id="10248617at2759"/>
<dbReference type="GO" id="GO:0005634">
    <property type="term" value="C:nucleus"/>
    <property type="evidence" value="ECO:0007669"/>
    <property type="project" value="UniProtKB-SubCell"/>
</dbReference>
<organism evidence="17">
    <name type="scientific">Cyprideis torosa</name>
    <dbReference type="NCBI Taxonomy" id="163714"/>
    <lineage>
        <taxon>Eukaryota</taxon>
        <taxon>Metazoa</taxon>
        <taxon>Ecdysozoa</taxon>
        <taxon>Arthropoda</taxon>
        <taxon>Crustacea</taxon>
        <taxon>Oligostraca</taxon>
        <taxon>Ostracoda</taxon>
        <taxon>Podocopa</taxon>
        <taxon>Podocopida</taxon>
        <taxon>Cytherocopina</taxon>
        <taxon>Cytheroidea</taxon>
        <taxon>Cytherideidae</taxon>
        <taxon>Cyprideis</taxon>
    </lineage>
</organism>
<dbReference type="Gene3D" id="3.90.1800.10">
    <property type="entry name" value="RNA polymerase alpha subunit dimerisation domain"/>
    <property type="match status" value="1"/>
</dbReference>
<dbReference type="GO" id="GO:0000428">
    <property type="term" value="C:DNA-directed RNA polymerase complex"/>
    <property type="evidence" value="ECO:0007669"/>
    <property type="project" value="UniProtKB-KW"/>
</dbReference>
<evidence type="ECO:0000256" key="8">
    <source>
        <dbReference type="ARBA" id="ARBA00023242"/>
    </source>
</evidence>
<evidence type="ECO:0000259" key="16">
    <source>
        <dbReference type="Pfam" id="PF06883"/>
    </source>
</evidence>
<dbReference type="GO" id="GO:0006351">
    <property type="term" value="P:DNA-templated transcription"/>
    <property type="evidence" value="ECO:0007669"/>
    <property type="project" value="InterPro"/>
</dbReference>
<keyword evidence="7 11" id="KW-0804">Transcription</keyword>
<feature type="domain" description="RNA polymerase Rpb2" evidence="13">
    <location>
        <begin position="980"/>
        <end position="1081"/>
    </location>
</feature>
<dbReference type="EMBL" id="OB660747">
    <property type="protein sequence ID" value="CAD7226106.1"/>
    <property type="molecule type" value="Genomic_DNA"/>
</dbReference>
<dbReference type="GO" id="GO:0032549">
    <property type="term" value="F:ribonucleoside binding"/>
    <property type="evidence" value="ECO:0007669"/>
    <property type="project" value="InterPro"/>
</dbReference>
<dbReference type="Pfam" id="PF00562">
    <property type="entry name" value="RNA_pol_Rpb2_6"/>
    <property type="match status" value="1"/>
</dbReference>
<dbReference type="Gene3D" id="3.90.1110.10">
    <property type="entry name" value="RNA polymerase Rpb2, domain 2"/>
    <property type="match status" value="2"/>
</dbReference>
<feature type="domain" description="RNA polymerase Rpb2" evidence="15">
    <location>
        <begin position="402"/>
        <end position="466"/>
    </location>
</feature>
<dbReference type="InterPro" id="IPR007120">
    <property type="entry name" value="DNA-dir_RNAP_su2_dom"/>
</dbReference>
<dbReference type="Pfam" id="PF06883">
    <property type="entry name" value="RNA_pol_Rpa2_4"/>
    <property type="match status" value="1"/>
</dbReference>
<feature type="domain" description="DNA-directed RNA polymerase subunit 2 hybrid-binding" evidence="12">
    <location>
        <begin position="608"/>
        <end position="978"/>
    </location>
</feature>
<comment type="catalytic activity">
    <reaction evidence="9">
        <text>RNA(n) + a ribonucleoside 5'-triphosphate = RNA(n+1) + diphosphate</text>
        <dbReference type="Rhea" id="RHEA:21248"/>
        <dbReference type="Rhea" id="RHEA-COMP:14527"/>
        <dbReference type="Rhea" id="RHEA-COMP:17342"/>
        <dbReference type="ChEBI" id="CHEBI:33019"/>
        <dbReference type="ChEBI" id="CHEBI:61557"/>
        <dbReference type="ChEBI" id="CHEBI:140395"/>
        <dbReference type="EC" id="2.7.7.6"/>
    </reaction>
    <physiologicalReaction direction="left-to-right" evidence="9">
        <dbReference type="Rhea" id="RHEA:21249"/>
    </physiologicalReaction>
</comment>
<dbReference type="Gene3D" id="2.40.270.10">
    <property type="entry name" value="DNA-directed RNA polymerase, subunit 2, domain 6"/>
    <property type="match status" value="1"/>
</dbReference>
<evidence type="ECO:0000256" key="2">
    <source>
        <dbReference type="ARBA" id="ARBA00006835"/>
    </source>
</evidence>
<proteinExistence type="inferred from homology"/>
<evidence type="ECO:0000256" key="11">
    <source>
        <dbReference type="RuleBase" id="RU363031"/>
    </source>
</evidence>
<evidence type="ECO:0000313" key="17">
    <source>
        <dbReference type="EMBL" id="CAD7226106.1"/>
    </source>
</evidence>
<reference evidence="17" key="1">
    <citation type="submission" date="2020-11" db="EMBL/GenBank/DDBJ databases">
        <authorList>
            <person name="Tran Van P."/>
        </authorList>
    </citation>
    <scope>NUCLEOTIDE SEQUENCE</scope>
</reference>
<evidence type="ECO:0000256" key="7">
    <source>
        <dbReference type="ARBA" id="ARBA00023163"/>
    </source>
</evidence>
<dbReference type="InterPro" id="IPR007641">
    <property type="entry name" value="RNA_pol_Rpb2_7"/>
</dbReference>
<dbReference type="InterPro" id="IPR014724">
    <property type="entry name" value="RNA_pol_RPB2_OB-fold"/>
</dbReference>
<accession>A0A7R8ZNS6</accession>
<keyword evidence="6 11" id="KW-0548">Nucleotidyltransferase</keyword>
<dbReference type="InterPro" id="IPR037033">
    <property type="entry name" value="DNA-dir_RNAP_su2_hyb_sf"/>
</dbReference>
<dbReference type="SUPFAM" id="SSF64484">
    <property type="entry name" value="beta and beta-prime subunits of DNA dependent RNA-polymerase"/>
    <property type="match status" value="1"/>
</dbReference>
<dbReference type="EC" id="2.7.7.6" evidence="11"/>
<dbReference type="PANTHER" id="PTHR20856">
    <property type="entry name" value="DNA-DIRECTED RNA POLYMERASE I SUBUNIT 2"/>
    <property type="match status" value="1"/>
</dbReference>
<evidence type="ECO:0000259" key="12">
    <source>
        <dbReference type="Pfam" id="PF00562"/>
    </source>
</evidence>
<dbReference type="Pfam" id="PF04560">
    <property type="entry name" value="RNA_pol_Rpb2_7"/>
    <property type="match status" value="1"/>
</dbReference>
<dbReference type="InterPro" id="IPR015712">
    <property type="entry name" value="DNA-dir_RNA_pol_su2"/>
</dbReference>
<evidence type="ECO:0000259" key="13">
    <source>
        <dbReference type="Pfam" id="PF04560"/>
    </source>
</evidence>
<protein>
    <recommendedName>
        <fullName evidence="11">DNA-directed RNA polymerase subunit beta</fullName>
        <ecNumber evidence="11">2.7.7.6</ecNumber>
    </recommendedName>
</protein>
<dbReference type="InterPro" id="IPR007645">
    <property type="entry name" value="RNA_pol_Rpb2_3"/>
</dbReference>
<keyword evidence="8" id="KW-0539">Nucleus</keyword>
<dbReference type="InterPro" id="IPR037034">
    <property type="entry name" value="RNA_pol_Rpb2_2_sf"/>
</dbReference>
<dbReference type="FunFam" id="2.40.270.10:FF:000011">
    <property type="entry name" value="DNA-directed RNA polymerase subunit beta"/>
    <property type="match status" value="1"/>
</dbReference>
<keyword evidence="4 11" id="KW-0240">DNA-directed RNA polymerase</keyword>
<comment type="subunit">
    <text evidence="3">Component of the RNA polymerase I (Pol I) complex consisting of at least 13 subunits.</text>
</comment>
<dbReference type="CDD" id="cd00653">
    <property type="entry name" value="RNA_pol_B_RPB2"/>
    <property type="match status" value="1"/>
</dbReference>
<dbReference type="AlphaFoldDB" id="A0A7R8ZNS6"/>
<evidence type="ECO:0000256" key="1">
    <source>
        <dbReference type="ARBA" id="ARBA00004123"/>
    </source>
</evidence>
<evidence type="ECO:0000256" key="9">
    <source>
        <dbReference type="ARBA" id="ARBA00047768"/>
    </source>
</evidence>
<sequence length="1092" mass="123646">MQQQTVEQNQKHLISSNFRKSSQKTKEYVTDLGAPHIESFNFMASKGLEMAIKSISPVEFEIVGGTRVSLIPKSASISPPTQPDSALPLFPKECRQRAMTYKGKTQFHFVCKIGSFVEPVQQAMGEVPIMVKSNLCNLHGLDPPQLVKKYEEENEIGGYFIIKGHEKLFRLLIATRRNYPIAMSRSSWKGRGKLFSEYGVMIRCVAPDQTTTNNVLHFLNDGTCRLMFSFQRQLFYAPLMMLLKVLTGASDQFIYEQLMQGMEGNMYFQAHCILIHVEEPEDKFNFLILCCQKLISFVSNDCCVEGCDSTMTWEATVGGFVYLQLLKEKMESHLLSLKYLIIKESKEKAKNKKGKFDPEDLRKCIRRSGTPLEIPFENFMATGNLGSRTGLGLMQTSGLVIMAENINWTRYISHFRAIHRGSFFTEMRTTEVRKLLPDAWGFICPIHTPDGAPCGLLNHLTGDCRIVTDFIDSSHYPSVLYSLGVTSYPSRNKKTQDLRVVLDGKVIGWCSSPEELVRQLRALKCQGKKIHRMTEIAYIPRRPPPAAGTIGGQFPGLFLFTGLSRFMRPVWNVENQTKEFLGSLEQVYLHVAINEEEIIPEVSECNLARLIPMPDCNPSPRNMYQCQMSKQTMGTPCHNFRFRPETKVYRLITPTSPLFRPSYYDLCSMDEFSNGTNAIVAVLSYTGFDMEDAMVINRCSMERGFAHACIYKTDLISIKNLCQDAKSAKTSFFRRDPTREEELAPYLDEDGLPYVGRVMEEGEPYYCWFHSQNQSYKVMKFKGSEQSRVDAVRFMSSGETTARIGGAGSDYAQASITIRIERRPYVGDKFASRAGQKGICSQLWLQEDFPWTESGLVPDIIFNPHGLPSRMTMSKIIECMAGKAAACHGKVLDATPFRFNEEQTAGDFYGRLLEKAGFNYYGTETMYSGITGVAMEADIFFGLIHYQRLRHMVADKWQVRTTGPVNSITHQPLKGRKKKGGIRVGEMERDGLLSHGGAFLLQDRLVECSDLTQVFYCIPCASILTPCDPIVNRHDTYKRSAYLTCQSCKTEKGTVIMEIPYILKVLIAQLAAVNIQIRLKVKMEEDLTLTSL</sequence>
<dbReference type="Pfam" id="PF04563">
    <property type="entry name" value="RNA_pol_Rpb2_1"/>
    <property type="match status" value="1"/>
</dbReference>
<evidence type="ECO:0000256" key="10">
    <source>
        <dbReference type="RuleBase" id="RU000434"/>
    </source>
</evidence>
<feature type="domain" description="RNA polymerase beta subunit protrusion" evidence="14">
    <location>
        <begin position="32"/>
        <end position="347"/>
    </location>
</feature>
<dbReference type="PROSITE" id="PS01166">
    <property type="entry name" value="RNA_POL_BETA"/>
    <property type="match status" value="1"/>
</dbReference>
<dbReference type="InterPro" id="IPR007121">
    <property type="entry name" value="RNA_pol_bsu_CS"/>
</dbReference>
<evidence type="ECO:0000259" key="15">
    <source>
        <dbReference type="Pfam" id="PF04565"/>
    </source>
</evidence>
<comment type="subcellular location">
    <subcellularLocation>
        <location evidence="1">Nucleus</location>
    </subcellularLocation>
</comment>
<evidence type="ECO:0000256" key="5">
    <source>
        <dbReference type="ARBA" id="ARBA00022679"/>
    </source>
</evidence>
<dbReference type="Gene3D" id="2.40.50.150">
    <property type="match status" value="1"/>
</dbReference>
<dbReference type="InterPro" id="IPR009674">
    <property type="entry name" value="Rpa2_dom_4"/>
</dbReference>
<evidence type="ECO:0000259" key="14">
    <source>
        <dbReference type="Pfam" id="PF04563"/>
    </source>
</evidence>
<evidence type="ECO:0000256" key="6">
    <source>
        <dbReference type="ARBA" id="ARBA00022695"/>
    </source>
</evidence>
<gene>
    <name evidence="17" type="ORF">CTOB1V02_LOCUS4031</name>
</gene>
<keyword evidence="5 11" id="KW-0808">Transferase</keyword>
<comment type="similarity">
    <text evidence="2 10">Belongs to the RNA polymerase beta chain family.</text>
</comment>
<comment type="function">
    <text evidence="11">DNA-dependent RNA polymerase catalyzes the transcription of DNA into RNA using the four ribonucleoside triphosphates as substrates.</text>
</comment>
<evidence type="ECO:0000256" key="4">
    <source>
        <dbReference type="ARBA" id="ARBA00022478"/>
    </source>
</evidence>
<dbReference type="Pfam" id="PF04565">
    <property type="entry name" value="RNA_pol_Rpb2_3"/>
    <property type="match status" value="1"/>
</dbReference>
<name>A0A7R8ZNS6_9CRUS</name>
<dbReference type="FunFam" id="3.90.1100.10:FF:000008">
    <property type="entry name" value="DNA-directed RNA polymerase subunit beta"/>
    <property type="match status" value="1"/>
</dbReference>
<dbReference type="InterPro" id="IPR007644">
    <property type="entry name" value="RNA_pol_bsu_protrusion"/>
</dbReference>